<dbReference type="InterPro" id="IPR045621">
    <property type="entry name" value="BPD_transp_1_N"/>
</dbReference>
<keyword evidence="2 7" id="KW-0813">Transport</keyword>
<dbReference type="GO" id="GO:0005886">
    <property type="term" value="C:plasma membrane"/>
    <property type="evidence" value="ECO:0007669"/>
    <property type="project" value="UniProtKB-SubCell"/>
</dbReference>
<dbReference type="AlphaFoldDB" id="A0A221K790"/>
<organism evidence="9 10">
    <name type="scientific">Pseudosulfitobacter pseudonitzschiae</name>
    <dbReference type="NCBI Taxonomy" id="1402135"/>
    <lineage>
        <taxon>Bacteria</taxon>
        <taxon>Pseudomonadati</taxon>
        <taxon>Pseudomonadota</taxon>
        <taxon>Alphaproteobacteria</taxon>
        <taxon>Rhodobacterales</taxon>
        <taxon>Roseobacteraceae</taxon>
        <taxon>Pseudosulfitobacter</taxon>
    </lineage>
</organism>
<keyword evidence="10" id="KW-1185">Reference proteome</keyword>
<comment type="subcellular location">
    <subcellularLocation>
        <location evidence="1 7">Cell membrane</location>
        <topology evidence="1 7">Multi-pass membrane protein</topology>
    </subcellularLocation>
</comment>
<feature type="transmembrane region" description="Helical" evidence="7">
    <location>
        <begin position="275"/>
        <end position="298"/>
    </location>
</feature>
<evidence type="ECO:0000313" key="9">
    <source>
        <dbReference type="EMBL" id="ASM74730.1"/>
    </source>
</evidence>
<dbReference type="PANTHER" id="PTHR43163:SF6">
    <property type="entry name" value="DIPEPTIDE TRANSPORT SYSTEM PERMEASE PROTEIN DPPB-RELATED"/>
    <property type="match status" value="1"/>
</dbReference>
<dbReference type="Pfam" id="PF00528">
    <property type="entry name" value="BPD_transp_1"/>
    <property type="match status" value="1"/>
</dbReference>
<evidence type="ECO:0000256" key="3">
    <source>
        <dbReference type="ARBA" id="ARBA00022475"/>
    </source>
</evidence>
<evidence type="ECO:0000256" key="2">
    <source>
        <dbReference type="ARBA" id="ARBA00022448"/>
    </source>
</evidence>
<reference evidence="9 10" key="1">
    <citation type="submission" date="2017-07" db="EMBL/GenBank/DDBJ databases">
        <title>Genome Sequence of Sulfitobacter pseudonitzschiae Strain SMR1 Isolated from a culture of the Diatom Skeletonema marinoi.</title>
        <authorList>
            <person name="Topel M."/>
            <person name="Pinder M.I.M."/>
            <person name="Johansson O.N."/>
            <person name="Kourtchenko O."/>
            <person name="Godhe A."/>
            <person name="Clarke A.K."/>
        </authorList>
    </citation>
    <scope>NUCLEOTIDE SEQUENCE [LARGE SCALE GENOMIC DNA]</scope>
    <source>
        <strain evidence="9 10">SMR1</strain>
        <plasmid evidence="9 10">pSMR1-2</plasmid>
    </source>
</reference>
<protein>
    <submittedName>
        <fullName evidence="9">Glutathione transport system permease protein GsiC</fullName>
    </submittedName>
</protein>
<feature type="transmembrane region" description="Helical" evidence="7">
    <location>
        <begin position="226"/>
        <end position="255"/>
    </location>
</feature>
<dbReference type="PANTHER" id="PTHR43163">
    <property type="entry name" value="DIPEPTIDE TRANSPORT SYSTEM PERMEASE PROTEIN DPPB-RELATED"/>
    <property type="match status" value="1"/>
</dbReference>
<evidence type="ECO:0000259" key="8">
    <source>
        <dbReference type="PROSITE" id="PS50928"/>
    </source>
</evidence>
<dbReference type="RefSeq" id="WP_089422770.1">
    <property type="nucleotide sequence ID" value="NZ_CP022417.1"/>
</dbReference>
<evidence type="ECO:0000313" key="10">
    <source>
        <dbReference type="Proteomes" id="UP000199754"/>
    </source>
</evidence>
<dbReference type="Pfam" id="PF19300">
    <property type="entry name" value="BPD_transp_1_N"/>
    <property type="match status" value="1"/>
</dbReference>
<accession>A0A221K790</accession>
<dbReference type="EMBL" id="CP022417">
    <property type="protein sequence ID" value="ASM74730.1"/>
    <property type="molecule type" value="Genomic_DNA"/>
</dbReference>
<keyword evidence="9" id="KW-0614">Plasmid</keyword>
<sequence>MAVFILKRLGLAILVALTVSFISFSLLFMAGDPAVAIAGENASSADIAAVNERFGFDRPMLVQYADWLGSAVTGDLGRSWYFDMSVTELIADRLTVTMTLGLCAITFALLIAIPLGVAAAANPNSLIDRFALFLSVVGQAIPSFWFGLILIVIFSIKLRLLPASGNETWQHFVLPTIVLGYYATPAIMRLTRAGMMEVLSSDYIRTARAKGLRTGKVMFKHALRNAIIPVVSLAAVQMGFMLGGSIVVESIFALHGAGYLAWESIARNDLPTMQALILIFSTFYILFTFLADVLNAWLDPRLRVG</sequence>
<keyword evidence="3" id="KW-1003">Cell membrane</keyword>
<dbReference type="PROSITE" id="PS50928">
    <property type="entry name" value="ABC_TM1"/>
    <property type="match status" value="1"/>
</dbReference>
<feature type="transmembrane region" description="Helical" evidence="7">
    <location>
        <begin position="168"/>
        <end position="188"/>
    </location>
</feature>
<feature type="transmembrane region" description="Helical" evidence="7">
    <location>
        <begin position="130"/>
        <end position="156"/>
    </location>
</feature>
<feature type="transmembrane region" description="Helical" evidence="7">
    <location>
        <begin position="94"/>
        <end position="118"/>
    </location>
</feature>
<geneLocation type="plasmid" evidence="9 10">
    <name>pSMR1-2</name>
</geneLocation>
<name>A0A221K790_9RHOB</name>
<dbReference type="OrthoDB" id="9807402at2"/>
<keyword evidence="6 7" id="KW-0472">Membrane</keyword>
<dbReference type="SUPFAM" id="SSF161098">
    <property type="entry name" value="MetI-like"/>
    <property type="match status" value="1"/>
</dbReference>
<dbReference type="Gene3D" id="1.10.3720.10">
    <property type="entry name" value="MetI-like"/>
    <property type="match status" value="1"/>
</dbReference>
<dbReference type="InterPro" id="IPR035906">
    <property type="entry name" value="MetI-like_sf"/>
</dbReference>
<evidence type="ECO:0000256" key="5">
    <source>
        <dbReference type="ARBA" id="ARBA00022989"/>
    </source>
</evidence>
<evidence type="ECO:0000256" key="7">
    <source>
        <dbReference type="RuleBase" id="RU363032"/>
    </source>
</evidence>
<dbReference type="KEGG" id="spse:SULPSESMR1_03803"/>
<gene>
    <name evidence="9" type="primary">gsiC</name>
    <name evidence="9" type="ORF">SULPSESMR1_03803</name>
</gene>
<keyword evidence="4 7" id="KW-0812">Transmembrane</keyword>
<keyword evidence="5 7" id="KW-1133">Transmembrane helix</keyword>
<evidence type="ECO:0000256" key="1">
    <source>
        <dbReference type="ARBA" id="ARBA00004651"/>
    </source>
</evidence>
<dbReference type="GO" id="GO:0055085">
    <property type="term" value="P:transmembrane transport"/>
    <property type="evidence" value="ECO:0007669"/>
    <property type="project" value="InterPro"/>
</dbReference>
<dbReference type="eggNOG" id="COG0601">
    <property type="taxonomic scope" value="Bacteria"/>
</dbReference>
<dbReference type="CDD" id="cd06261">
    <property type="entry name" value="TM_PBP2"/>
    <property type="match status" value="1"/>
</dbReference>
<dbReference type="STRING" id="1402135.SAMN05444149_11127"/>
<proteinExistence type="inferred from homology"/>
<comment type="similarity">
    <text evidence="7">Belongs to the binding-protein-dependent transport system permease family.</text>
</comment>
<evidence type="ECO:0000256" key="6">
    <source>
        <dbReference type="ARBA" id="ARBA00023136"/>
    </source>
</evidence>
<dbReference type="Proteomes" id="UP000199754">
    <property type="component" value="Plasmid pSMR1-2"/>
</dbReference>
<evidence type="ECO:0000256" key="4">
    <source>
        <dbReference type="ARBA" id="ARBA00022692"/>
    </source>
</evidence>
<dbReference type="InterPro" id="IPR000515">
    <property type="entry name" value="MetI-like"/>
</dbReference>
<feature type="domain" description="ABC transmembrane type-1" evidence="8">
    <location>
        <begin position="94"/>
        <end position="291"/>
    </location>
</feature>